<feature type="transmembrane region" description="Helical" evidence="8">
    <location>
        <begin position="406"/>
        <end position="429"/>
    </location>
</feature>
<keyword evidence="11" id="KW-1185">Reference proteome</keyword>
<feature type="transmembrane region" description="Helical" evidence="8">
    <location>
        <begin position="263"/>
        <end position="291"/>
    </location>
</feature>
<dbReference type="PROSITE" id="PS50850">
    <property type="entry name" value="MFS"/>
    <property type="match status" value="1"/>
</dbReference>
<feature type="transmembrane region" description="Helical" evidence="8">
    <location>
        <begin position="161"/>
        <end position="181"/>
    </location>
</feature>
<evidence type="ECO:0000256" key="2">
    <source>
        <dbReference type="ARBA" id="ARBA00005982"/>
    </source>
</evidence>
<dbReference type="AlphaFoldDB" id="N1V416"/>
<feature type="transmembrane region" description="Helical" evidence="8">
    <location>
        <begin position="306"/>
        <end position="328"/>
    </location>
</feature>
<dbReference type="Pfam" id="PF00854">
    <property type="entry name" value="PTR2"/>
    <property type="match status" value="1"/>
</dbReference>
<dbReference type="Gene3D" id="1.20.1250.20">
    <property type="entry name" value="MFS general substrate transporter like domains"/>
    <property type="match status" value="1"/>
</dbReference>
<feature type="transmembrane region" description="Helical" evidence="8">
    <location>
        <begin position="135"/>
        <end position="155"/>
    </location>
</feature>
<feature type="transmembrane region" description="Helical" evidence="8">
    <location>
        <begin position="12"/>
        <end position="30"/>
    </location>
</feature>
<feature type="transmembrane region" description="Helical" evidence="8">
    <location>
        <begin position="36"/>
        <end position="62"/>
    </location>
</feature>
<evidence type="ECO:0000256" key="6">
    <source>
        <dbReference type="ARBA" id="ARBA00022989"/>
    </source>
</evidence>
<keyword evidence="6 8" id="KW-1133">Transmembrane helix</keyword>
<dbReference type="GO" id="GO:0005886">
    <property type="term" value="C:plasma membrane"/>
    <property type="evidence" value="ECO:0007669"/>
    <property type="project" value="UniProtKB-SubCell"/>
</dbReference>
<dbReference type="InterPro" id="IPR036259">
    <property type="entry name" value="MFS_trans_sf"/>
</dbReference>
<organism evidence="10 11">
    <name type="scientific">Arthrobacter crystallopoietes BAB-32</name>
    <dbReference type="NCBI Taxonomy" id="1246476"/>
    <lineage>
        <taxon>Bacteria</taxon>
        <taxon>Bacillati</taxon>
        <taxon>Actinomycetota</taxon>
        <taxon>Actinomycetes</taxon>
        <taxon>Micrococcales</taxon>
        <taxon>Micrococcaceae</taxon>
        <taxon>Crystallibacter</taxon>
    </lineage>
</organism>
<dbReference type="CDD" id="cd17346">
    <property type="entry name" value="MFS_DtpA_like"/>
    <property type="match status" value="1"/>
</dbReference>
<sequence>MGTLAFTELWERFSFYGLQGILAFYLLYALNEGGLALAPAVSAGIVGAYGGAVYLAQIFGAWMGDRVLAPKRMVFWGGIVITLGHLALAFIPGLTGLGVGLGLIVIGTGALKTNITSIVGFVLESDPTKRDAGFSYFYMAINIGAVIGPLATGLAQSMAGFHLGFGLAAIGMIAALVQYAVGMRKLPQQAGVVRNPLPMRKAWAPAAIVAALVALLAALWATGIVNDSNMANVTTLVVVMAAAVYFLVLLTSKQVTRVEKQRVRGFVPLFIASGLYFGFLFQNFTTIAIIITDRVDLAVGSWSFPAAWITTMGPLAAVLVTPIIARLWTRMGSRQPGSAAKFSFGMIQIGVGYVFLLSVSMIQDSEISLIVMLLFMIIVGTSEVLIGPIGLSLATRIAPDKYKSQLVALIFLALAAGSSLSGLLGQLYTTMSHEAYLAMIAATAIGLGLLLRIFSQRIQAMINAGLPQL</sequence>
<dbReference type="InterPro" id="IPR020846">
    <property type="entry name" value="MFS_dom"/>
</dbReference>
<evidence type="ECO:0000256" key="3">
    <source>
        <dbReference type="ARBA" id="ARBA00022448"/>
    </source>
</evidence>
<keyword evidence="5 8" id="KW-0812">Transmembrane</keyword>
<comment type="subcellular location">
    <subcellularLocation>
        <location evidence="1">Cell membrane</location>
        <topology evidence="1">Multi-pass membrane protein</topology>
    </subcellularLocation>
</comment>
<keyword evidence="7 8" id="KW-0472">Membrane</keyword>
<reference evidence="10 11" key="1">
    <citation type="journal article" date="2013" name="Genome Announc.">
        <title>Draft Genome Sequence of Arthrobacter crystallopoietes Strain BAB-32, Revealing Genes for Bioremediation.</title>
        <authorList>
            <person name="Joshi M.N."/>
            <person name="Pandit A.S."/>
            <person name="Sharma A."/>
            <person name="Pandya R.V."/>
            <person name="Desai S.M."/>
            <person name="Saxena A.K."/>
            <person name="Bagatharia S.B."/>
        </authorList>
    </citation>
    <scope>NUCLEOTIDE SEQUENCE [LARGE SCALE GENOMIC DNA]</scope>
    <source>
        <strain evidence="10 11">BAB-32</strain>
    </source>
</reference>
<evidence type="ECO:0000256" key="5">
    <source>
        <dbReference type="ARBA" id="ARBA00022692"/>
    </source>
</evidence>
<dbReference type="EMBL" id="ANPE02000211">
    <property type="protein sequence ID" value="EMY32998.1"/>
    <property type="molecule type" value="Genomic_DNA"/>
</dbReference>
<feature type="transmembrane region" description="Helical" evidence="8">
    <location>
        <begin position="202"/>
        <end position="221"/>
    </location>
</feature>
<dbReference type="PANTHER" id="PTHR23517">
    <property type="entry name" value="RESISTANCE PROTEIN MDTM, PUTATIVE-RELATED-RELATED"/>
    <property type="match status" value="1"/>
</dbReference>
<dbReference type="GO" id="GO:0015833">
    <property type="term" value="P:peptide transport"/>
    <property type="evidence" value="ECO:0007669"/>
    <property type="project" value="InterPro"/>
</dbReference>
<evidence type="ECO:0000313" key="11">
    <source>
        <dbReference type="Proteomes" id="UP000010729"/>
    </source>
</evidence>
<feature type="transmembrane region" description="Helical" evidence="8">
    <location>
        <begin position="435"/>
        <end position="454"/>
    </location>
</feature>
<dbReference type="InterPro" id="IPR050171">
    <property type="entry name" value="MFS_Transporters"/>
</dbReference>
<evidence type="ECO:0000256" key="1">
    <source>
        <dbReference type="ARBA" id="ARBA00004651"/>
    </source>
</evidence>
<dbReference type="GO" id="GO:1904680">
    <property type="term" value="F:peptide transmembrane transporter activity"/>
    <property type="evidence" value="ECO:0007669"/>
    <property type="project" value="InterPro"/>
</dbReference>
<dbReference type="PANTHER" id="PTHR23517:SF15">
    <property type="entry name" value="PROTON-DEPENDENT OLIGOPEPTIDE FAMILY TRANSPORT PROTEIN"/>
    <property type="match status" value="1"/>
</dbReference>
<evidence type="ECO:0000259" key="9">
    <source>
        <dbReference type="PROSITE" id="PS50850"/>
    </source>
</evidence>
<dbReference type="SUPFAM" id="SSF103473">
    <property type="entry name" value="MFS general substrate transporter"/>
    <property type="match status" value="1"/>
</dbReference>
<feature type="transmembrane region" description="Helical" evidence="8">
    <location>
        <begin position="100"/>
        <end position="123"/>
    </location>
</feature>
<feature type="transmembrane region" description="Helical" evidence="8">
    <location>
        <begin position="233"/>
        <end position="251"/>
    </location>
</feature>
<dbReference type="NCBIfam" id="TIGR00924">
    <property type="entry name" value="yjdL_sub1_fam"/>
    <property type="match status" value="1"/>
</dbReference>
<gene>
    <name evidence="10" type="ORF">D477_017242</name>
</gene>
<name>N1V416_9MICC</name>
<evidence type="ECO:0000256" key="8">
    <source>
        <dbReference type="SAM" id="Phobius"/>
    </source>
</evidence>
<feature type="transmembrane region" description="Helical" evidence="8">
    <location>
        <begin position="74"/>
        <end position="94"/>
    </location>
</feature>
<feature type="transmembrane region" description="Helical" evidence="8">
    <location>
        <begin position="367"/>
        <end position="394"/>
    </location>
</feature>
<keyword evidence="3" id="KW-0813">Transport</keyword>
<dbReference type="Proteomes" id="UP000010729">
    <property type="component" value="Unassembled WGS sequence"/>
</dbReference>
<evidence type="ECO:0000256" key="7">
    <source>
        <dbReference type="ARBA" id="ARBA00023136"/>
    </source>
</evidence>
<proteinExistence type="inferred from homology"/>
<accession>N1V416</accession>
<protein>
    <submittedName>
        <fullName evidence="10">Putative oligopeptide transporter</fullName>
    </submittedName>
</protein>
<keyword evidence="4" id="KW-1003">Cell membrane</keyword>
<evidence type="ECO:0000256" key="4">
    <source>
        <dbReference type="ARBA" id="ARBA00022475"/>
    </source>
</evidence>
<dbReference type="InterPro" id="IPR005279">
    <property type="entry name" value="Dipep/tripep_permease"/>
</dbReference>
<dbReference type="InterPro" id="IPR000109">
    <property type="entry name" value="POT_fam"/>
</dbReference>
<feature type="domain" description="Major facilitator superfamily (MFS) profile" evidence="9">
    <location>
        <begin position="1"/>
        <end position="458"/>
    </location>
</feature>
<evidence type="ECO:0000313" key="10">
    <source>
        <dbReference type="EMBL" id="EMY32998.1"/>
    </source>
</evidence>
<comment type="similarity">
    <text evidence="2">Belongs to the major facilitator superfamily. Proton-dependent oligopeptide transporter (POT/PTR) (TC 2.A.17) family.</text>
</comment>
<feature type="transmembrane region" description="Helical" evidence="8">
    <location>
        <begin position="340"/>
        <end position="361"/>
    </location>
</feature>
<comment type="caution">
    <text evidence="10">The sequence shown here is derived from an EMBL/GenBank/DDBJ whole genome shotgun (WGS) entry which is preliminary data.</text>
</comment>